<keyword evidence="1" id="KW-0812">Transmembrane</keyword>
<evidence type="ECO:0000313" key="2">
    <source>
        <dbReference type="EMBL" id="PJI31365.1"/>
    </source>
</evidence>
<sequence>MKINFTIWHLIMAVIVALLVAAFFEIAENIILRSANIFLPEHISQWMAIATGVTCGIVGYKEAFKQQLEKVCRENFLAYRINFYTFLSRFKENY</sequence>
<protein>
    <submittedName>
        <fullName evidence="2">Uncharacterized protein</fullName>
    </submittedName>
</protein>
<dbReference type="Proteomes" id="UP000242351">
    <property type="component" value="Unassembled WGS sequence"/>
</dbReference>
<gene>
    <name evidence="2" type="ORF">CU320_14550</name>
</gene>
<keyword evidence="1" id="KW-0472">Membrane</keyword>
<dbReference type="AlphaFoldDB" id="A0A2H9UI31"/>
<reference evidence="2 3" key="2">
    <citation type="submission" date="2017-12" db="EMBL/GenBank/DDBJ databases">
        <title>Revising the taxonomy of the Acinetobacter lwoffii group: the description of Acinetobacter pseudolwoffii sp. nov. and emended description of Acinetobacter lwoffii.</title>
        <authorList>
            <person name="Nemec A."/>
        </authorList>
    </citation>
    <scope>NUCLEOTIDE SEQUENCE [LARGE SCALE GENOMIC DNA]</scope>
    <source>
        <strain evidence="2 3">ANC 5347</strain>
    </source>
</reference>
<organism evidence="2 3">
    <name type="scientific">Acinetobacter pseudolwoffii</name>
    <dbReference type="NCBI Taxonomy" id="2053287"/>
    <lineage>
        <taxon>Bacteria</taxon>
        <taxon>Pseudomonadati</taxon>
        <taxon>Pseudomonadota</taxon>
        <taxon>Gammaproteobacteria</taxon>
        <taxon>Moraxellales</taxon>
        <taxon>Moraxellaceae</taxon>
        <taxon>Acinetobacter</taxon>
    </lineage>
</organism>
<keyword evidence="1" id="KW-1133">Transmembrane helix</keyword>
<reference evidence="2 3" key="1">
    <citation type="submission" date="2017-11" db="EMBL/GenBank/DDBJ databases">
        <authorList>
            <person name="Han C.G."/>
        </authorList>
    </citation>
    <scope>NUCLEOTIDE SEQUENCE [LARGE SCALE GENOMIC DNA]</scope>
    <source>
        <strain evidence="2 3">ANC 5347</strain>
    </source>
</reference>
<accession>A0A2H9UI31</accession>
<feature type="transmembrane region" description="Helical" evidence="1">
    <location>
        <begin position="43"/>
        <end position="60"/>
    </location>
</feature>
<evidence type="ECO:0000313" key="3">
    <source>
        <dbReference type="Proteomes" id="UP000242351"/>
    </source>
</evidence>
<comment type="caution">
    <text evidence="2">The sequence shown here is derived from an EMBL/GenBank/DDBJ whole genome shotgun (WGS) entry which is preliminary data.</text>
</comment>
<dbReference type="RefSeq" id="WP_100358182.1">
    <property type="nucleotide sequence ID" value="NZ_PGOZ01000028.1"/>
</dbReference>
<proteinExistence type="predicted"/>
<dbReference type="EMBL" id="PGOZ01000028">
    <property type="protein sequence ID" value="PJI31365.1"/>
    <property type="molecule type" value="Genomic_DNA"/>
</dbReference>
<evidence type="ECO:0000256" key="1">
    <source>
        <dbReference type="SAM" id="Phobius"/>
    </source>
</evidence>
<feature type="transmembrane region" description="Helical" evidence="1">
    <location>
        <begin position="7"/>
        <end position="31"/>
    </location>
</feature>
<name>A0A2H9UI31_9GAMM</name>